<evidence type="ECO:0000313" key="5">
    <source>
        <dbReference type="EMBL" id="CAD7245773.1"/>
    </source>
</evidence>
<evidence type="ECO:0000256" key="1">
    <source>
        <dbReference type="ARBA" id="ARBA00022723"/>
    </source>
</evidence>
<keyword evidence="2" id="KW-0378">Hydrolase</keyword>
<dbReference type="GO" id="GO:0070383">
    <property type="term" value="P:DNA cytosine deamination"/>
    <property type="evidence" value="ECO:0007669"/>
    <property type="project" value="TreeGrafter"/>
</dbReference>
<protein>
    <recommendedName>
        <fullName evidence="4">Activation-induced cytidine deaminase AID domain-containing protein</fullName>
    </recommendedName>
</protein>
<keyword evidence="1" id="KW-0479">Metal-binding</keyword>
<dbReference type="EMBL" id="CAJPEV010000950">
    <property type="protein sequence ID" value="CAG0889710.1"/>
    <property type="molecule type" value="Genomic_DNA"/>
</dbReference>
<organism evidence="5">
    <name type="scientific">Darwinula stevensoni</name>
    <dbReference type="NCBI Taxonomy" id="69355"/>
    <lineage>
        <taxon>Eukaryota</taxon>
        <taxon>Metazoa</taxon>
        <taxon>Ecdysozoa</taxon>
        <taxon>Arthropoda</taxon>
        <taxon>Crustacea</taxon>
        <taxon>Oligostraca</taxon>
        <taxon>Ostracoda</taxon>
        <taxon>Podocopa</taxon>
        <taxon>Podocopida</taxon>
        <taxon>Darwinulocopina</taxon>
        <taxon>Darwinuloidea</taxon>
        <taxon>Darwinulidae</taxon>
        <taxon>Darwinula</taxon>
    </lineage>
</organism>
<feature type="domain" description="Activation-induced cytidine deaminase AID" evidence="4">
    <location>
        <begin position="336"/>
        <end position="441"/>
    </location>
</feature>
<evidence type="ECO:0000256" key="3">
    <source>
        <dbReference type="SAM" id="MobiDB-lite"/>
    </source>
</evidence>
<sequence>MSMVIGLSRRQKGDEEADMEGPRETPDAKSPQQELQVRRPQRGADGLHLNLPEVSAELLYTTFLWTGEKIEDLSNVDGIDQETQILLKKHGLGPKEGAREYLPSVSISLSKVTLKNGFSRWIPFLCGFLGHTSHTEVQLMRWINELKIAPSDIREVCMYSNYSPCVNCCTMLMDPHFPVSFDTMSIFYRQIHCSSGTPGMQEEEHQEVIENTKRKLGSFMQKGMECRPLDKKAAEHLRWEFLPCLTEVMEEGRKAMLLYNVFLWTGEVTSVMNETGGLTEFLAQYKLQPGSTDDYWPQVAVSLATVRTIHRCGNELSILRRSKAFYCGIFDCRGNLYHTELQLIKWMKDLDISPCDLEEIELYTNYSPCLQCHEDLAKLCDPESRIPVDKMSIFYRKIYKDYKTQCKLEKLQKKMKECKKLEKANAEEMRNSLLECLQNALKSRYEEDEMESTAEWLEGLEVDDAAADRSLRPNEQNR</sequence>
<feature type="region of interest" description="Disordered" evidence="3">
    <location>
        <begin position="1"/>
        <end position="43"/>
    </location>
</feature>
<evidence type="ECO:0000313" key="6">
    <source>
        <dbReference type="Proteomes" id="UP000677054"/>
    </source>
</evidence>
<dbReference type="GO" id="GO:0003723">
    <property type="term" value="F:RNA binding"/>
    <property type="evidence" value="ECO:0007669"/>
    <property type="project" value="TreeGrafter"/>
</dbReference>
<evidence type="ECO:0000259" key="4">
    <source>
        <dbReference type="Pfam" id="PF08210"/>
    </source>
</evidence>
<dbReference type="GO" id="GO:0016554">
    <property type="term" value="P:cytidine to uridine editing"/>
    <property type="evidence" value="ECO:0007669"/>
    <property type="project" value="TreeGrafter"/>
</dbReference>
<dbReference type="AlphaFoldDB" id="A0A7R8X842"/>
<keyword evidence="6" id="KW-1185">Reference proteome</keyword>
<dbReference type="GO" id="GO:0004126">
    <property type="term" value="F:cytidine deaminase activity"/>
    <property type="evidence" value="ECO:0007669"/>
    <property type="project" value="TreeGrafter"/>
</dbReference>
<accession>A0A7R8X842</accession>
<gene>
    <name evidence="5" type="ORF">DSTB1V02_LOCUS5640</name>
</gene>
<dbReference type="GO" id="GO:0051607">
    <property type="term" value="P:defense response to virus"/>
    <property type="evidence" value="ECO:0007669"/>
    <property type="project" value="TreeGrafter"/>
</dbReference>
<dbReference type="InterPro" id="IPR050610">
    <property type="entry name" value="APOBEC_Cyt_Deaminase"/>
</dbReference>
<dbReference type="EMBL" id="LR900467">
    <property type="protein sequence ID" value="CAD7245773.1"/>
    <property type="molecule type" value="Genomic_DNA"/>
</dbReference>
<dbReference type="PANTHER" id="PTHR13857:SF10">
    <property type="entry name" value="SINGLE-STRANDED DNA CYTOSINE DEAMINASE"/>
    <property type="match status" value="1"/>
</dbReference>
<proteinExistence type="predicted"/>
<reference evidence="5" key="1">
    <citation type="submission" date="2020-11" db="EMBL/GenBank/DDBJ databases">
        <authorList>
            <person name="Tran Van P."/>
        </authorList>
    </citation>
    <scope>NUCLEOTIDE SEQUENCE</scope>
</reference>
<dbReference type="Proteomes" id="UP000677054">
    <property type="component" value="Unassembled WGS sequence"/>
</dbReference>
<dbReference type="PANTHER" id="PTHR13857">
    <property type="entry name" value="MRNA EDITING ENZYME"/>
    <property type="match status" value="1"/>
</dbReference>
<dbReference type="Gene3D" id="3.40.140.10">
    <property type="entry name" value="Cytidine Deaminase, domain 2"/>
    <property type="match status" value="2"/>
</dbReference>
<dbReference type="GO" id="GO:0000932">
    <property type="term" value="C:P-body"/>
    <property type="evidence" value="ECO:0007669"/>
    <property type="project" value="TreeGrafter"/>
</dbReference>
<dbReference type="Pfam" id="PF08210">
    <property type="entry name" value="APOBEC_N"/>
    <property type="match status" value="2"/>
</dbReference>
<dbReference type="GO" id="GO:0045869">
    <property type="term" value="P:negative regulation of single stranded viral RNA replication via double stranded DNA intermediate"/>
    <property type="evidence" value="ECO:0007669"/>
    <property type="project" value="TreeGrafter"/>
</dbReference>
<dbReference type="InterPro" id="IPR013158">
    <property type="entry name" value="AID"/>
</dbReference>
<dbReference type="GO" id="GO:0008270">
    <property type="term" value="F:zinc ion binding"/>
    <property type="evidence" value="ECO:0007669"/>
    <property type="project" value="InterPro"/>
</dbReference>
<evidence type="ECO:0000256" key="2">
    <source>
        <dbReference type="ARBA" id="ARBA00022801"/>
    </source>
</evidence>
<name>A0A7R8X842_9CRUS</name>
<feature type="domain" description="Activation-induced cytidine deaminase AID" evidence="4">
    <location>
        <begin position="132"/>
        <end position="233"/>
    </location>
</feature>
<dbReference type="GO" id="GO:0005634">
    <property type="term" value="C:nucleus"/>
    <property type="evidence" value="ECO:0007669"/>
    <property type="project" value="TreeGrafter"/>
</dbReference>